<organism evidence="1 2">
    <name type="scientific">Dermacentor silvarum</name>
    <name type="common">Tick</name>
    <dbReference type="NCBI Taxonomy" id="543639"/>
    <lineage>
        <taxon>Eukaryota</taxon>
        <taxon>Metazoa</taxon>
        <taxon>Ecdysozoa</taxon>
        <taxon>Arthropoda</taxon>
        <taxon>Chelicerata</taxon>
        <taxon>Arachnida</taxon>
        <taxon>Acari</taxon>
        <taxon>Parasitiformes</taxon>
        <taxon>Ixodida</taxon>
        <taxon>Ixodoidea</taxon>
        <taxon>Ixodidae</taxon>
        <taxon>Rhipicephalinae</taxon>
        <taxon>Dermacentor</taxon>
    </lineage>
</organism>
<proteinExistence type="predicted"/>
<accession>A0ACB8DN14</accession>
<keyword evidence="2" id="KW-1185">Reference proteome</keyword>
<protein>
    <submittedName>
        <fullName evidence="1">Uncharacterized protein</fullName>
    </submittedName>
</protein>
<name>A0ACB8DN14_DERSI</name>
<gene>
    <name evidence="1" type="ORF">HPB49_004886</name>
</gene>
<dbReference type="Proteomes" id="UP000821865">
    <property type="component" value="Chromosome 10"/>
</dbReference>
<comment type="caution">
    <text evidence="1">The sequence shown here is derived from an EMBL/GenBank/DDBJ whole genome shotgun (WGS) entry which is preliminary data.</text>
</comment>
<dbReference type="EMBL" id="CM023479">
    <property type="protein sequence ID" value="KAH7973759.1"/>
    <property type="molecule type" value="Genomic_DNA"/>
</dbReference>
<evidence type="ECO:0000313" key="2">
    <source>
        <dbReference type="Proteomes" id="UP000821865"/>
    </source>
</evidence>
<reference evidence="1" key="1">
    <citation type="submission" date="2020-05" db="EMBL/GenBank/DDBJ databases">
        <title>Large-scale comparative analyses of tick genomes elucidate their genetic diversity and vector capacities.</title>
        <authorList>
            <person name="Jia N."/>
            <person name="Wang J."/>
            <person name="Shi W."/>
            <person name="Du L."/>
            <person name="Sun Y."/>
            <person name="Zhan W."/>
            <person name="Jiang J."/>
            <person name="Wang Q."/>
            <person name="Zhang B."/>
            <person name="Ji P."/>
            <person name="Sakyi L.B."/>
            <person name="Cui X."/>
            <person name="Yuan T."/>
            <person name="Jiang B."/>
            <person name="Yang W."/>
            <person name="Lam T.T.-Y."/>
            <person name="Chang Q."/>
            <person name="Ding S."/>
            <person name="Wang X."/>
            <person name="Zhu J."/>
            <person name="Ruan X."/>
            <person name="Zhao L."/>
            <person name="Wei J."/>
            <person name="Que T."/>
            <person name="Du C."/>
            <person name="Cheng J."/>
            <person name="Dai P."/>
            <person name="Han X."/>
            <person name="Huang E."/>
            <person name="Gao Y."/>
            <person name="Liu J."/>
            <person name="Shao H."/>
            <person name="Ye R."/>
            <person name="Li L."/>
            <person name="Wei W."/>
            <person name="Wang X."/>
            <person name="Wang C."/>
            <person name="Yang T."/>
            <person name="Huo Q."/>
            <person name="Li W."/>
            <person name="Guo W."/>
            <person name="Chen H."/>
            <person name="Zhou L."/>
            <person name="Ni X."/>
            <person name="Tian J."/>
            <person name="Zhou Y."/>
            <person name="Sheng Y."/>
            <person name="Liu T."/>
            <person name="Pan Y."/>
            <person name="Xia L."/>
            <person name="Li J."/>
            <person name="Zhao F."/>
            <person name="Cao W."/>
        </authorList>
    </citation>
    <scope>NUCLEOTIDE SEQUENCE</scope>
    <source>
        <strain evidence="1">Dsil-2018</strain>
    </source>
</reference>
<evidence type="ECO:0000313" key="1">
    <source>
        <dbReference type="EMBL" id="KAH7973759.1"/>
    </source>
</evidence>
<sequence length="469" mass="51229">MSDELRRVGTVASHMATCLANPFDSDRTGPGVESTPVVAALLASSQLGRSTDADAEGRDITNMAQQTLVTARIHESHTVIRKKEVDAFFARRQLEHQVDIGGGALAEKTVLSHLHAHCNGLPTKFARNLLRHVFGDEELRGKSLYRKGSNTNKDGPLKEALDPLRLNAVIDAMDAHLGRKKTKAIVNGETHALPVATANELIAHFPVKEEEEIPWTRQPMRVQPHLLAPQANICNVVEAEGKEEAHHKEEDVDVLKVKPARVMEKSGSQNTFKSSKRRSRPVTTDLLKVRAVQSALQTGLTRSDFKASSILSDAWKAVTVDTIRDCFRHAGFVLDSEDSATGQDSVAEMLPDASIMDDLLARAVQPCAELDDEEIVRQVMEPSQVDSGSDDDAPPTPQPSSVTALLLSAAVAVTAKCAKYAAKDLATTVKIHKALKDSTSREEVMRQFDIKRSTLSTYVHNEAQIVEVL</sequence>